<evidence type="ECO:0000256" key="6">
    <source>
        <dbReference type="SAM" id="SignalP"/>
    </source>
</evidence>
<dbReference type="EMBL" id="JAJNEC010000005">
    <property type="protein sequence ID" value="MCD2424537.1"/>
    <property type="molecule type" value="Genomic_DNA"/>
</dbReference>
<comment type="subcellular location">
    <subcellularLocation>
        <location evidence="1">Cell outer membrane</location>
    </subcellularLocation>
</comment>
<dbReference type="Gene3D" id="1.25.40.390">
    <property type="match status" value="1"/>
</dbReference>
<protein>
    <submittedName>
        <fullName evidence="9">RagB/SusD family nutrient uptake outer membrane protein</fullName>
    </submittedName>
</protein>
<keyword evidence="3 6" id="KW-0732">Signal</keyword>
<reference evidence="9 10" key="1">
    <citation type="submission" date="2021-11" db="EMBL/GenBank/DDBJ databases">
        <title>Genomic of Niabella pedocola.</title>
        <authorList>
            <person name="Wu T."/>
        </authorList>
    </citation>
    <scope>NUCLEOTIDE SEQUENCE [LARGE SCALE GENOMIC DNA]</scope>
    <source>
        <strain evidence="9 10">JCM 31011</strain>
    </source>
</reference>
<dbReference type="Pfam" id="PF14322">
    <property type="entry name" value="SusD-like_3"/>
    <property type="match status" value="1"/>
</dbReference>
<dbReference type="PROSITE" id="PS51257">
    <property type="entry name" value="PROKAR_LIPOPROTEIN"/>
    <property type="match status" value="1"/>
</dbReference>
<dbReference type="InterPro" id="IPR011990">
    <property type="entry name" value="TPR-like_helical_dom_sf"/>
</dbReference>
<dbReference type="InterPro" id="IPR033985">
    <property type="entry name" value="SusD-like_N"/>
</dbReference>
<comment type="similarity">
    <text evidence="2">Belongs to the SusD family.</text>
</comment>
<evidence type="ECO:0000256" key="1">
    <source>
        <dbReference type="ARBA" id="ARBA00004442"/>
    </source>
</evidence>
<keyword evidence="10" id="KW-1185">Reference proteome</keyword>
<organism evidence="9 10">
    <name type="scientific">Niabella pedocola</name>
    <dbReference type="NCBI Taxonomy" id="1752077"/>
    <lineage>
        <taxon>Bacteria</taxon>
        <taxon>Pseudomonadati</taxon>
        <taxon>Bacteroidota</taxon>
        <taxon>Chitinophagia</taxon>
        <taxon>Chitinophagales</taxon>
        <taxon>Chitinophagaceae</taxon>
        <taxon>Niabella</taxon>
    </lineage>
</organism>
<evidence type="ECO:0000313" key="10">
    <source>
        <dbReference type="Proteomes" id="UP001199816"/>
    </source>
</evidence>
<name>A0ABS8PTY2_9BACT</name>
<feature type="domain" description="RagB/SusD" evidence="7">
    <location>
        <begin position="317"/>
        <end position="522"/>
    </location>
</feature>
<evidence type="ECO:0000256" key="2">
    <source>
        <dbReference type="ARBA" id="ARBA00006275"/>
    </source>
</evidence>
<dbReference type="SUPFAM" id="SSF48452">
    <property type="entry name" value="TPR-like"/>
    <property type="match status" value="1"/>
</dbReference>
<comment type="caution">
    <text evidence="9">The sequence shown here is derived from an EMBL/GenBank/DDBJ whole genome shotgun (WGS) entry which is preliminary data.</text>
</comment>
<dbReference type="Pfam" id="PF07980">
    <property type="entry name" value="SusD_RagB"/>
    <property type="match status" value="1"/>
</dbReference>
<evidence type="ECO:0000256" key="4">
    <source>
        <dbReference type="ARBA" id="ARBA00023136"/>
    </source>
</evidence>
<proteinExistence type="inferred from homology"/>
<feature type="chain" id="PRO_5046701541" evidence="6">
    <location>
        <begin position="20"/>
        <end position="522"/>
    </location>
</feature>
<keyword evidence="4" id="KW-0472">Membrane</keyword>
<feature type="domain" description="SusD-like N-terminal" evidence="8">
    <location>
        <begin position="53"/>
        <end position="226"/>
    </location>
</feature>
<accession>A0ABS8PTY2</accession>
<dbReference type="RefSeq" id="WP_231006658.1">
    <property type="nucleotide sequence ID" value="NZ_JAJNEC010000005.1"/>
</dbReference>
<sequence>MNSNKYIYGFCIFAAVALASCSKDFLTLYPEGNLNEGIFYKTPQDFQQAVVGTYTPLRDIAANAFWMDEMRSDNATYDYYAKDRGSAARENISSFMDDATNGVTLVRYQAAYTGIGRANAILDHLQENNTLSDSLKKQISGEAKALRGHYYFDLVRNFGGVPLHLHEVLQAADAYLPRATEEEIYTQVINDLKDAKDLLPMPSFKVAETGRVNKGVVTAELAAVYMQRKDYASALPLLQSVTTMGYSLMSSFSAVFNPANKNANVNKELIFDVQYQSGTTGQSSSFIYRFIPHMPNTTNVLGVNFSTIGFGGWDVPSDDLIGLFEPGDSRFNASIGIVAGKINDAQDFTADSVVSNAVGYTPKPGVTAKYFCKKYYFLPVPNINQNTDQNWPLYRYADVLLMLAECLNETGKPGDALPFLNQVRARAFGDGNHNINTADQGQLRTAIALERRRELAFENKRWQDLIRTDQAIPVMTAYGITAKQKYPYMLPQSFTVTQNRLLYPIPQTEMNLNSQLTQNPGY</sequence>
<evidence type="ECO:0000259" key="7">
    <source>
        <dbReference type="Pfam" id="PF07980"/>
    </source>
</evidence>
<evidence type="ECO:0000313" key="9">
    <source>
        <dbReference type="EMBL" id="MCD2424537.1"/>
    </source>
</evidence>
<keyword evidence="5" id="KW-0998">Cell outer membrane</keyword>
<evidence type="ECO:0000256" key="3">
    <source>
        <dbReference type="ARBA" id="ARBA00022729"/>
    </source>
</evidence>
<dbReference type="InterPro" id="IPR012944">
    <property type="entry name" value="SusD_RagB_dom"/>
</dbReference>
<dbReference type="CDD" id="cd08977">
    <property type="entry name" value="SusD"/>
    <property type="match status" value="1"/>
</dbReference>
<evidence type="ECO:0000256" key="5">
    <source>
        <dbReference type="ARBA" id="ARBA00023237"/>
    </source>
</evidence>
<gene>
    <name evidence="9" type="ORF">LQ567_17285</name>
</gene>
<evidence type="ECO:0000259" key="8">
    <source>
        <dbReference type="Pfam" id="PF14322"/>
    </source>
</evidence>
<dbReference type="Proteomes" id="UP001199816">
    <property type="component" value="Unassembled WGS sequence"/>
</dbReference>
<feature type="signal peptide" evidence="6">
    <location>
        <begin position="1"/>
        <end position="19"/>
    </location>
</feature>